<comment type="caution">
    <text evidence="2">The sequence shown here is derived from an EMBL/GenBank/DDBJ whole genome shotgun (WGS) entry which is preliminary data.</text>
</comment>
<feature type="compositionally biased region" description="Basic residues" evidence="1">
    <location>
        <begin position="201"/>
        <end position="211"/>
    </location>
</feature>
<keyword evidence="3" id="KW-1185">Reference proteome</keyword>
<proteinExistence type="predicted"/>
<sequence length="458" mass="49530">MRDREHGFQHPNRGGAASRQRSNLPHPADRDQQGTVVCKHTPNGTRHCPHTSAPRTPRGVTAADPGEEGHKRGTRTQSGRSRSGGDETPGKAEEKGKSAQHGRGGRLPLTTRGLRSTTETPRGIWGRRLAPDDTRTPCGRARGSAGDSRSWPTGPLRHKPPLHRASSDRGRGRRAARTDKIDSPWPTGPPRTREGTSGTMGKHHHGIKPPHTRAILTPFPTWDANRPLAPPRSPLTGPGPPPPWVPKQNRQHPQHQAHMPGISIPSTTQSRSGTGTHPDLGFSRAHTARTVTAHTAPSLLPAAPRHASRQMTTHPAFKRRPPHNAEDAAFITVKHSRDSGKRGPQQASGAPSPPCGPADASTLRQRRGSRAYTGMKPNATAALPLHRRGGPLESSTPRHTPLRIARGDLHPGRMTPHHPRGTPHQTTHRRAQGQPRGCDKGLTSLARCNTFHGLHFSA</sequence>
<gene>
    <name evidence="2" type="ORF">P7K49_039418</name>
</gene>
<name>A0ABQ9TCP0_SAGOE</name>
<evidence type="ECO:0000256" key="1">
    <source>
        <dbReference type="SAM" id="MobiDB-lite"/>
    </source>
</evidence>
<accession>A0ABQ9TCP0</accession>
<feature type="compositionally biased region" description="Basic and acidic residues" evidence="1">
    <location>
        <begin position="83"/>
        <end position="97"/>
    </location>
</feature>
<feature type="compositionally biased region" description="Polar residues" evidence="1">
    <location>
        <begin position="264"/>
        <end position="275"/>
    </location>
</feature>
<feature type="region of interest" description="Disordered" evidence="1">
    <location>
        <begin position="1"/>
        <end position="280"/>
    </location>
</feature>
<dbReference type="EMBL" id="JASSZA010000043">
    <property type="protein sequence ID" value="KAK2082193.1"/>
    <property type="molecule type" value="Genomic_DNA"/>
</dbReference>
<feature type="compositionally biased region" description="Pro residues" evidence="1">
    <location>
        <begin position="228"/>
        <end position="245"/>
    </location>
</feature>
<dbReference type="Proteomes" id="UP001266305">
    <property type="component" value="Unassembled WGS sequence"/>
</dbReference>
<feature type="region of interest" description="Disordered" evidence="1">
    <location>
        <begin position="303"/>
        <end position="439"/>
    </location>
</feature>
<protein>
    <submittedName>
        <fullName evidence="2">Uncharacterized protein</fullName>
    </submittedName>
</protein>
<reference evidence="2 3" key="1">
    <citation type="submission" date="2023-05" db="EMBL/GenBank/DDBJ databases">
        <title>B98-5 Cell Line De Novo Hybrid Assembly: An Optical Mapping Approach.</title>
        <authorList>
            <person name="Kananen K."/>
            <person name="Auerbach J.A."/>
            <person name="Kautto E."/>
            <person name="Blachly J.S."/>
        </authorList>
    </citation>
    <scope>NUCLEOTIDE SEQUENCE [LARGE SCALE GENOMIC DNA]</scope>
    <source>
        <strain evidence="2">B95-8</strain>
        <tissue evidence="2">Cell line</tissue>
    </source>
</reference>
<evidence type="ECO:0000313" key="2">
    <source>
        <dbReference type="EMBL" id="KAK2082193.1"/>
    </source>
</evidence>
<feature type="compositionally biased region" description="Low complexity" evidence="1">
    <location>
        <begin position="106"/>
        <end position="118"/>
    </location>
</feature>
<feature type="compositionally biased region" description="Basic residues" evidence="1">
    <location>
        <begin position="415"/>
        <end position="431"/>
    </location>
</feature>
<organism evidence="2 3">
    <name type="scientific">Saguinus oedipus</name>
    <name type="common">Cotton-top tamarin</name>
    <name type="synonym">Oedipomidas oedipus</name>
    <dbReference type="NCBI Taxonomy" id="9490"/>
    <lineage>
        <taxon>Eukaryota</taxon>
        <taxon>Metazoa</taxon>
        <taxon>Chordata</taxon>
        <taxon>Craniata</taxon>
        <taxon>Vertebrata</taxon>
        <taxon>Euteleostomi</taxon>
        <taxon>Mammalia</taxon>
        <taxon>Eutheria</taxon>
        <taxon>Euarchontoglires</taxon>
        <taxon>Primates</taxon>
        <taxon>Haplorrhini</taxon>
        <taxon>Platyrrhini</taxon>
        <taxon>Cebidae</taxon>
        <taxon>Callitrichinae</taxon>
        <taxon>Saguinus</taxon>
    </lineage>
</organism>
<feature type="compositionally biased region" description="Basic and acidic residues" evidence="1">
    <location>
        <begin position="165"/>
        <end position="182"/>
    </location>
</feature>
<evidence type="ECO:0000313" key="3">
    <source>
        <dbReference type="Proteomes" id="UP001266305"/>
    </source>
</evidence>